<keyword evidence="10" id="KW-1185">Reference proteome</keyword>
<dbReference type="PANTHER" id="PTHR42920">
    <property type="entry name" value="OS03G0707200 PROTEIN-RELATED"/>
    <property type="match status" value="1"/>
</dbReference>
<feature type="transmembrane region" description="Helical" evidence="7">
    <location>
        <begin position="65"/>
        <end position="90"/>
    </location>
</feature>
<protein>
    <submittedName>
        <fullName evidence="9">DMT family transporter</fullName>
    </submittedName>
</protein>
<dbReference type="InterPro" id="IPR000620">
    <property type="entry name" value="EamA_dom"/>
</dbReference>
<name>A0ABU3Z5V7_9FIRM</name>
<feature type="transmembrane region" description="Helical" evidence="7">
    <location>
        <begin position="240"/>
        <end position="257"/>
    </location>
</feature>
<feature type="transmembrane region" description="Helical" evidence="7">
    <location>
        <begin position="36"/>
        <end position="53"/>
    </location>
</feature>
<comment type="subcellular location">
    <subcellularLocation>
        <location evidence="1">Cell membrane</location>
        <topology evidence="1">Multi-pass membrane protein</topology>
    </subcellularLocation>
</comment>
<dbReference type="InterPro" id="IPR037185">
    <property type="entry name" value="EmrE-like"/>
</dbReference>
<dbReference type="EMBL" id="JAWJZB010000001">
    <property type="protein sequence ID" value="MDV5087299.1"/>
    <property type="molecule type" value="Genomic_DNA"/>
</dbReference>
<reference evidence="9 10" key="1">
    <citation type="submission" date="2023-10" db="EMBL/GenBank/DDBJ databases">
        <title>Veillonella sp. nov., isolated from a pig farm feces dump.</title>
        <authorList>
            <person name="Chang Y.-H."/>
        </authorList>
    </citation>
    <scope>NUCLEOTIDE SEQUENCE [LARGE SCALE GENOMIC DNA]</scope>
    <source>
        <strain evidence="9 10">YH-vei2233</strain>
    </source>
</reference>
<accession>A0ABU3Z5V7</accession>
<keyword evidence="5 7" id="KW-1133">Transmembrane helix</keyword>
<evidence type="ECO:0000313" key="9">
    <source>
        <dbReference type="EMBL" id="MDV5087299.1"/>
    </source>
</evidence>
<comment type="similarity">
    <text evidence="2">Belongs to the EamA transporter family.</text>
</comment>
<evidence type="ECO:0000256" key="1">
    <source>
        <dbReference type="ARBA" id="ARBA00004651"/>
    </source>
</evidence>
<gene>
    <name evidence="9" type="ORF">RVY80_00300</name>
</gene>
<proteinExistence type="inferred from homology"/>
<evidence type="ECO:0000256" key="4">
    <source>
        <dbReference type="ARBA" id="ARBA00022692"/>
    </source>
</evidence>
<evidence type="ECO:0000313" key="10">
    <source>
        <dbReference type="Proteomes" id="UP001272515"/>
    </source>
</evidence>
<feature type="domain" description="EamA" evidence="8">
    <location>
        <begin position="6"/>
        <end position="137"/>
    </location>
</feature>
<keyword evidence="6 7" id="KW-0472">Membrane</keyword>
<feature type="transmembrane region" description="Helical" evidence="7">
    <location>
        <begin position="96"/>
        <end position="114"/>
    </location>
</feature>
<feature type="transmembrane region" description="Helical" evidence="7">
    <location>
        <begin position="121"/>
        <end position="138"/>
    </location>
</feature>
<evidence type="ECO:0000256" key="7">
    <source>
        <dbReference type="SAM" id="Phobius"/>
    </source>
</evidence>
<evidence type="ECO:0000256" key="3">
    <source>
        <dbReference type="ARBA" id="ARBA00022475"/>
    </source>
</evidence>
<evidence type="ECO:0000256" key="2">
    <source>
        <dbReference type="ARBA" id="ARBA00007362"/>
    </source>
</evidence>
<keyword evidence="4 7" id="KW-0812">Transmembrane</keyword>
<evidence type="ECO:0000256" key="5">
    <source>
        <dbReference type="ARBA" id="ARBA00022989"/>
    </source>
</evidence>
<comment type="caution">
    <text evidence="9">The sequence shown here is derived from an EMBL/GenBank/DDBJ whole genome shotgun (WGS) entry which is preliminary data.</text>
</comment>
<dbReference type="InterPro" id="IPR051258">
    <property type="entry name" value="Diverse_Substrate_Transporter"/>
</dbReference>
<feature type="transmembrane region" description="Helical" evidence="7">
    <location>
        <begin position="177"/>
        <end position="195"/>
    </location>
</feature>
<feature type="domain" description="EamA" evidence="8">
    <location>
        <begin position="146"/>
        <end position="278"/>
    </location>
</feature>
<dbReference type="SUPFAM" id="SSF103481">
    <property type="entry name" value="Multidrug resistance efflux transporter EmrE"/>
    <property type="match status" value="2"/>
</dbReference>
<evidence type="ECO:0000256" key="6">
    <source>
        <dbReference type="ARBA" id="ARBA00023136"/>
    </source>
</evidence>
<dbReference type="Pfam" id="PF00892">
    <property type="entry name" value="EamA"/>
    <property type="match status" value="2"/>
</dbReference>
<dbReference type="PANTHER" id="PTHR42920:SF5">
    <property type="entry name" value="EAMA DOMAIN-CONTAINING PROTEIN"/>
    <property type="match status" value="1"/>
</dbReference>
<feature type="transmembrane region" description="Helical" evidence="7">
    <location>
        <begin position="269"/>
        <end position="287"/>
    </location>
</feature>
<keyword evidence="3" id="KW-1003">Cell membrane</keyword>
<feature type="transmembrane region" description="Helical" evidence="7">
    <location>
        <begin position="144"/>
        <end position="165"/>
    </location>
</feature>
<dbReference type="RefSeq" id="WP_317329170.1">
    <property type="nucleotide sequence ID" value="NZ_JAWJZA010000016.1"/>
</dbReference>
<feature type="transmembrane region" description="Helical" evidence="7">
    <location>
        <begin position="207"/>
        <end position="228"/>
    </location>
</feature>
<dbReference type="Proteomes" id="UP001272515">
    <property type="component" value="Unassembled WGS sequence"/>
</dbReference>
<organism evidence="9 10">
    <name type="scientific">Veillonella absiana</name>
    <dbReference type="NCBI Taxonomy" id="3079305"/>
    <lineage>
        <taxon>Bacteria</taxon>
        <taxon>Bacillati</taxon>
        <taxon>Bacillota</taxon>
        <taxon>Negativicutes</taxon>
        <taxon>Veillonellales</taxon>
        <taxon>Veillonellaceae</taxon>
        <taxon>Veillonella</taxon>
    </lineage>
</organism>
<sequence>MWQARFCLLLTALIWGSTFIAQRMIADIINPTGYNAVRFALGALALSPLLFIMKDSTPTAKPKFNIYWASLLLGLFLCMGASLQQFAIAYTTAGKTAFITGLYIVLVPLTGLFLGHSFTVYSAIGVLLALLGAGFMTFNEAFTISWADAILLLSTVFWVGHILLLNTFTKQYPSFRLAFGQFVACAAFSFIYTQIDSPITIGEIEAAWLPILWGGLLSVSIGYTGQLIGQRKVPPTEASLLMSLEMVFAALIGYLVLGETLTSRELWGVFFISIGVVLAQIPCPWAIPPIVKASK</sequence>
<evidence type="ECO:0000259" key="8">
    <source>
        <dbReference type="Pfam" id="PF00892"/>
    </source>
</evidence>